<dbReference type="InterPro" id="IPR009050">
    <property type="entry name" value="Globin-like_sf"/>
</dbReference>
<gene>
    <name evidence="1" type="ORF">CUNI_LOCUS19572</name>
</gene>
<feature type="non-terminal residue" evidence="1">
    <location>
        <position position="1"/>
    </location>
</feature>
<dbReference type="GO" id="GO:0020037">
    <property type="term" value="F:heme binding"/>
    <property type="evidence" value="ECO:0007669"/>
    <property type="project" value="InterPro"/>
</dbReference>
<dbReference type="OrthoDB" id="436496at2759"/>
<proteinExistence type="predicted"/>
<dbReference type="Proteomes" id="UP000678393">
    <property type="component" value="Unassembled WGS sequence"/>
</dbReference>
<comment type="caution">
    <text evidence="1">The sequence shown here is derived from an EMBL/GenBank/DDBJ whole genome shotgun (WGS) entry which is preliminary data.</text>
</comment>
<dbReference type="Gene3D" id="1.10.490.10">
    <property type="entry name" value="Globins"/>
    <property type="match status" value="1"/>
</dbReference>
<protein>
    <submittedName>
        <fullName evidence="1">Uncharacterized protein</fullName>
    </submittedName>
</protein>
<dbReference type="SUPFAM" id="SSF46458">
    <property type="entry name" value="Globin-like"/>
    <property type="match status" value="1"/>
</dbReference>
<reference evidence="1" key="1">
    <citation type="submission" date="2021-04" db="EMBL/GenBank/DDBJ databases">
        <authorList>
            <consortium name="Molecular Ecology Group"/>
        </authorList>
    </citation>
    <scope>NUCLEOTIDE SEQUENCE</scope>
</reference>
<dbReference type="InterPro" id="IPR012292">
    <property type="entry name" value="Globin/Proto"/>
</dbReference>
<dbReference type="GO" id="GO:0019825">
    <property type="term" value="F:oxygen binding"/>
    <property type="evidence" value="ECO:0007669"/>
    <property type="project" value="InterPro"/>
</dbReference>
<dbReference type="EMBL" id="CAJHNH020006669">
    <property type="protein sequence ID" value="CAG5134014.1"/>
    <property type="molecule type" value="Genomic_DNA"/>
</dbReference>
<sequence>RLWPSLSYGFEQMLGEQYTKETMDAWKRLYNYISYQMKKGMQDPDGKQMEDDRTT</sequence>
<name>A0A8S3ZYR6_9EUPU</name>
<dbReference type="AlphaFoldDB" id="A0A8S3ZYR6"/>
<accession>A0A8S3ZYR6</accession>
<organism evidence="1 2">
    <name type="scientific">Candidula unifasciata</name>
    <dbReference type="NCBI Taxonomy" id="100452"/>
    <lineage>
        <taxon>Eukaryota</taxon>
        <taxon>Metazoa</taxon>
        <taxon>Spiralia</taxon>
        <taxon>Lophotrochozoa</taxon>
        <taxon>Mollusca</taxon>
        <taxon>Gastropoda</taxon>
        <taxon>Heterobranchia</taxon>
        <taxon>Euthyneura</taxon>
        <taxon>Panpulmonata</taxon>
        <taxon>Eupulmonata</taxon>
        <taxon>Stylommatophora</taxon>
        <taxon>Helicina</taxon>
        <taxon>Helicoidea</taxon>
        <taxon>Geomitridae</taxon>
        <taxon>Candidula</taxon>
    </lineage>
</organism>
<keyword evidence="2" id="KW-1185">Reference proteome</keyword>
<evidence type="ECO:0000313" key="2">
    <source>
        <dbReference type="Proteomes" id="UP000678393"/>
    </source>
</evidence>
<evidence type="ECO:0000313" key="1">
    <source>
        <dbReference type="EMBL" id="CAG5134014.1"/>
    </source>
</evidence>